<dbReference type="PANTHER" id="PTHR30595">
    <property type="entry name" value="GLPR-RELATED TRANSCRIPTIONAL REPRESSOR"/>
    <property type="match status" value="1"/>
</dbReference>
<dbReference type="InterPro" id="IPR007421">
    <property type="entry name" value="Schlafen_AlbA_2_dom"/>
</dbReference>
<dbReference type="EMBL" id="BARS01007809">
    <property type="protein sequence ID" value="GAF69599.1"/>
    <property type="molecule type" value="Genomic_DNA"/>
</dbReference>
<dbReference type="InterPro" id="IPR038461">
    <property type="entry name" value="Schlafen_AlbA_2_dom_sf"/>
</dbReference>
<dbReference type="Pfam" id="PF04326">
    <property type="entry name" value="SLFN_AlbA_2"/>
    <property type="match status" value="1"/>
</dbReference>
<sequence length="137" mass="15374">MSLPEWVDFQLSKDLPILRARGESQDLEYMESFPQNVRELSKEIAAFASSNQGTILIGVSDVGDLVGLENAEDFSRRDELLRRIEGVCSGTINPSITPIVKFCIEENKVVLAILVPKGSQPIYYSHHIPYVRHITQS</sequence>
<evidence type="ECO:0000259" key="1">
    <source>
        <dbReference type="Pfam" id="PF04326"/>
    </source>
</evidence>
<comment type="caution">
    <text evidence="2">The sequence shown here is derived from an EMBL/GenBank/DDBJ whole genome shotgun (WGS) entry which is preliminary data.</text>
</comment>
<accession>X0RLA2</accession>
<protein>
    <recommendedName>
        <fullName evidence="1">Schlafen AlbA-2 domain-containing protein</fullName>
    </recommendedName>
</protein>
<dbReference type="Gene3D" id="3.30.950.30">
    <property type="entry name" value="Schlafen, AAA domain"/>
    <property type="match status" value="1"/>
</dbReference>
<organism evidence="2">
    <name type="scientific">marine sediment metagenome</name>
    <dbReference type="NCBI Taxonomy" id="412755"/>
    <lineage>
        <taxon>unclassified sequences</taxon>
        <taxon>metagenomes</taxon>
        <taxon>ecological metagenomes</taxon>
    </lineage>
</organism>
<dbReference type="AlphaFoldDB" id="X0RLA2"/>
<dbReference type="PANTHER" id="PTHR30595:SF6">
    <property type="entry name" value="SCHLAFEN ALBA-2 DOMAIN-CONTAINING PROTEIN"/>
    <property type="match status" value="1"/>
</dbReference>
<name>X0RLA2_9ZZZZ</name>
<gene>
    <name evidence="2" type="ORF">S01H1_14971</name>
</gene>
<reference evidence="2" key="1">
    <citation type="journal article" date="2014" name="Front. Microbiol.">
        <title>High frequency of phylogenetically diverse reductive dehalogenase-homologous genes in deep subseafloor sedimentary metagenomes.</title>
        <authorList>
            <person name="Kawai M."/>
            <person name="Futagami T."/>
            <person name="Toyoda A."/>
            <person name="Takaki Y."/>
            <person name="Nishi S."/>
            <person name="Hori S."/>
            <person name="Arai W."/>
            <person name="Tsubouchi T."/>
            <person name="Morono Y."/>
            <person name="Uchiyama I."/>
            <person name="Ito T."/>
            <person name="Fujiyama A."/>
            <person name="Inagaki F."/>
            <person name="Takami H."/>
        </authorList>
    </citation>
    <scope>NUCLEOTIDE SEQUENCE</scope>
    <source>
        <strain evidence="2">Expedition CK06-06</strain>
    </source>
</reference>
<feature type="non-terminal residue" evidence="2">
    <location>
        <position position="137"/>
    </location>
</feature>
<proteinExistence type="predicted"/>
<evidence type="ECO:0000313" key="2">
    <source>
        <dbReference type="EMBL" id="GAF69599.1"/>
    </source>
</evidence>
<feature type="domain" description="Schlafen AlbA-2" evidence="1">
    <location>
        <begin position="23"/>
        <end position="133"/>
    </location>
</feature>